<evidence type="ECO:0000313" key="3">
    <source>
        <dbReference type="Proteomes" id="UP000603141"/>
    </source>
</evidence>
<dbReference type="RefSeq" id="WP_200274564.1">
    <property type="nucleotide sequence ID" value="NZ_JAENIJ010000235.1"/>
</dbReference>
<proteinExistence type="predicted"/>
<accession>A0A934SF30</accession>
<dbReference type="EMBL" id="JAENIJ010000236">
    <property type="protein sequence ID" value="MBK1884937.1"/>
    <property type="molecule type" value="Genomic_DNA"/>
</dbReference>
<dbReference type="EMBL" id="JAENIJ010000235">
    <property type="protein sequence ID" value="MBK1884936.1"/>
    <property type="molecule type" value="Genomic_DNA"/>
</dbReference>
<sequence length="60" mass="6929">MNFATQLKQVRQAAEDYEWYPTTNEIITVLMRDVKRTTEGWSFRTNQERGSFVDIGAGNG</sequence>
<dbReference type="Proteomes" id="UP000603141">
    <property type="component" value="Unassembled WGS sequence"/>
</dbReference>
<reference evidence="2" key="1">
    <citation type="submission" date="2021-01" db="EMBL/GenBank/DDBJ databases">
        <title>Modified the classification status of verrucomicrobia.</title>
        <authorList>
            <person name="Feng X."/>
        </authorList>
    </citation>
    <scope>NUCLEOTIDE SEQUENCE</scope>
    <source>
        <strain evidence="2">KCTC 22041</strain>
    </source>
</reference>
<feature type="non-terminal residue" evidence="2">
    <location>
        <position position="60"/>
    </location>
</feature>
<evidence type="ECO:0000313" key="1">
    <source>
        <dbReference type="EMBL" id="MBK1884936.1"/>
    </source>
</evidence>
<organism evidence="2 3">
    <name type="scientific">Luteolibacter pohnpeiensis</name>
    <dbReference type="NCBI Taxonomy" id="454153"/>
    <lineage>
        <taxon>Bacteria</taxon>
        <taxon>Pseudomonadati</taxon>
        <taxon>Verrucomicrobiota</taxon>
        <taxon>Verrucomicrobiia</taxon>
        <taxon>Verrucomicrobiales</taxon>
        <taxon>Verrucomicrobiaceae</taxon>
        <taxon>Luteolibacter</taxon>
    </lineage>
</organism>
<keyword evidence="3" id="KW-1185">Reference proteome</keyword>
<protein>
    <submittedName>
        <fullName evidence="2">Uncharacterized protein</fullName>
    </submittedName>
</protein>
<gene>
    <name evidence="1" type="ORF">JIN85_21185</name>
    <name evidence="2" type="ORF">JIN85_21190</name>
</gene>
<evidence type="ECO:0000313" key="2">
    <source>
        <dbReference type="EMBL" id="MBK1884937.1"/>
    </source>
</evidence>
<name>A0A934SF30_9BACT</name>
<dbReference type="AlphaFoldDB" id="A0A934SF30"/>
<comment type="caution">
    <text evidence="2">The sequence shown here is derived from an EMBL/GenBank/DDBJ whole genome shotgun (WGS) entry which is preliminary data.</text>
</comment>